<proteinExistence type="predicted"/>
<gene>
    <name evidence="1" type="ORF">L9F63_020599</name>
</gene>
<keyword evidence="2" id="KW-1185">Reference proteome</keyword>
<dbReference type="EMBL" id="JASPKZ010007313">
    <property type="protein sequence ID" value="KAJ9585057.1"/>
    <property type="molecule type" value="Genomic_DNA"/>
</dbReference>
<dbReference type="Proteomes" id="UP001233999">
    <property type="component" value="Unassembled WGS sequence"/>
</dbReference>
<feature type="non-terminal residue" evidence="1">
    <location>
        <position position="1"/>
    </location>
</feature>
<dbReference type="AlphaFoldDB" id="A0AAD8ECT1"/>
<reference evidence="1" key="2">
    <citation type="submission" date="2023-05" db="EMBL/GenBank/DDBJ databases">
        <authorList>
            <person name="Fouks B."/>
        </authorList>
    </citation>
    <scope>NUCLEOTIDE SEQUENCE</scope>
    <source>
        <strain evidence="1">Stay&amp;Tobe</strain>
        <tissue evidence="1">Testes</tissue>
    </source>
</reference>
<comment type="caution">
    <text evidence="1">The sequence shown here is derived from an EMBL/GenBank/DDBJ whole genome shotgun (WGS) entry which is preliminary data.</text>
</comment>
<reference evidence="1" key="1">
    <citation type="journal article" date="2023" name="IScience">
        <title>Live-bearing cockroach genome reveals convergent evolutionary mechanisms linked to viviparity in insects and beyond.</title>
        <authorList>
            <person name="Fouks B."/>
            <person name="Harrison M.C."/>
            <person name="Mikhailova A.A."/>
            <person name="Marchal E."/>
            <person name="English S."/>
            <person name="Carruthers M."/>
            <person name="Jennings E.C."/>
            <person name="Chiamaka E.L."/>
            <person name="Frigard R.A."/>
            <person name="Pippel M."/>
            <person name="Attardo G.M."/>
            <person name="Benoit J.B."/>
            <person name="Bornberg-Bauer E."/>
            <person name="Tobe S.S."/>
        </authorList>
    </citation>
    <scope>NUCLEOTIDE SEQUENCE</scope>
    <source>
        <strain evidence="1">Stay&amp;Tobe</strain>
    </source>
</reference>
<evidence type="ECO:0000313" key="1">
    <source>
        <dbReference type="EMBL" id="KAJ9585057.1"/>
    </source>
</evidence>
<accession>A0AAD8ECT1</accession>
<evidence type="ECO:0000313" key="2">
    <source>
        <dbReference type="Proteomes" id="UP001233999"/>
    </source>
</evidence>
<sequence length="186" mass="21734">ISKYFLRQQFAVEITFQTLDLNQCIYRSMDLITSDAKRNVEDIQPNRLINTENEESDVAQSSSYKITMVKTSLICSNEQYAGEIVMKCTVFQGFGNLLNKLLVKVYFTVLQKYRKIQYYLCRNINKKWRKHQNYSGPNRTLLDVSSTAQSPERIYPSSRRIKALALNMRLNIKLGHINIYADLFKP</sequence>
<feature type="non-terminal residue" evidence="1">
    <location>
        <position position="186"/>
    </location>
</feature>
<name>A0AAD8ECT1_DIPPU</name>
<protein>
    <submittedName>
        <fullName evidence="1">Uncharacterized protein</fullName>
    </submittedName>
</protein>
<organism evidence="1 2">
    <name type="scientific">Diploptera punctata</name>
    <name type="common">Pacific beetle cockroach</name>
    <dbReference type="NCBI Taxonomy" id="6984"/>
    <lineage>
        <taxon>Eukaryota</taxon>
        <taxon>Metazoa</taxon>
        <taxon>Ecdysozoa</taxon>
        <taxon>Arthropoda</taxon>
        <taxon>Hexapoda</taxon>
        <taxon>Insecta</taxon>
        <taxon>Pterygota</taxon>
        <taxon>Neoptera</taxon>
        <taxon>Polyneoptera</taxon>
        <taxon>Dictyoptera</taxon>
        <taxon>Blattodea</taxon>
        <taxon>Blaberoidea</taxon>
        <taxon>Blaberidae</taxon>
        <taxon>Diplopterinae</taxon>
        <taxon>Diploptera</taxon>
    </lineage>
</organism>